<gene>
    <name evidence="1" type="ORF">OFY17_09730</name>
</gene>
<evidence type="ECO:0000313" key="2">
    <source>
        <dbReference type="Proteomes" id="UP001209713"/>
    </source>
</evidence>
<name>A0ABT2YTC8_9GAMM</name>
<organism evidence="1 2">
    <name type="scientific">Marinomonas sargassi</name>
    <dbReference type="NCBI Taxonomy" id="2984494"/>
    <lineage>
        <taxon>Bacteria</taxon>
        <taxon>Pseudomonadati</taxon>
        <taxon>Pseudomonadota</taxon>
        <taxon>Gammaproteobacteria</taxon>
        <taxon>Oceanospirillales</taxon>
        <taxon>Oceanospirillaceae</taxon>
        <taxon>Marinomonas</taxon>
    </lineage>
</organism>
<accession>A0ABT2YTC8</accession>
<evidence type="ECO:0000313" key="1">
    <source>
        <dbReference type="EMBL" id="MCV2403156.1"/>
    </source>
</evidence>
<reference evidence="1 2" key="1">
    <citation type="submission" date="2022-10" db="EMBL/GenBank/DDBJ databases">
        <title>Marinomonas transparenta sp. nov. and Marinomonas sargassi sp. nov., isolated from marine alga (Sargassum natans (L.) Gaillon).</title>
        <authorList>
            <person name="Wang Y."/>
        </authorList>
    </citation>
    <scope>NUCLEOTIDE SEQUENCE [LARGE SCALE GENOMIC DNA]</scope>
    <source>
        <strain evidence="1 2">C2222</strain>
    </source>
</reference>
<comment type="caution">
    <text evidence="1">The sequence shown here is derived from an EMBL/GenBank/DDBJ whole genome shotgun (WGS) entry which is preliminary data.</text>
</comment>
<protein>
    <submittedName>
        <fullName evidence="1">Uncharacterized protein</fullName>
    </submittedName>
</protein>
<keyword evidence="2" id="KW-1185">Reference proteome</keyword>
<proteinExistence type="predicted"/>
<dbReference type="Proteomes" id="UP001209713">
    <property type="component" value="Unassembled WGS sequence"/>
</dbReference>
<sequence length="159" mass="18883">MENEVEILVNRYAAGILCTDDILDFVHRQLNAGEWSDIFLEIIDHQPQTWVAISKLFEQYLREQHVYLPNLEEAVRYLVEYHITKIASGKVVPYDQFKEMLQEIDGYDYYGKTEKYVGDDLGIHLMYGWYYEDYCSEGEINRGIFNESKVWMSSYAKKH</sequence>
<dbReference type="EMBL" id="JAOVZB010000004">
    <property type="protein sequence ID" value="MCV2403156.1"/>
    <property type="molecule type" value="Genomic_DNA"/>
</dbReference>
<dbReference type="RefSeq" id="WP_263530537.1">
    <property type="nucleotide sequence ID" value="NZ_JAOVZB010000004.1"/>
</dbReference>